<dbReference type="GO" id="GO:0006576">
    <property type="term" value="P:biogenic amine metabolic process"/>
    <property type="evidence" value="ECO:0007669"/>
    <property type="project" value="InterPro"/>
</dbReference>
<dbReference type="Gene3D" id="3.40.50.300">
    <property type="entry name" value="P-loop containing nucleotide triphosphate hydrolases"/>
    <property type="match status" value="2"/>
</dbReference>
<dbReference type="SUPFAM" id="SSF52540">
    <property type="entry name" value="P-loop containing nucleoside triphosphate hydrolases"/>
    <property type="match status" value="1"/>
</dbReference>
<comment type="caution">
    <text evidence="2">The sequence shown here is derived from an EMBL/GenBank/DDBJ whole genome shotgun (WGS) entry which is preliminary data.</text>
</comment>
<evidence type="ECO:0000313" key="3">
    <source>
        <dbReference type="Proteomes" id="UP000075737"/>
    </source>
</evidence>
<keyword evidence="3" id="KW-1185">Reference proteome</keyword>
<name>A0A162M5V0_9FIRM</name>
<dbReference type="GO" id="GO:0005524">
    <property type="term" value="F:ATP binding"/>
    <property type="evidence" value="ECO:0007669"/>
    <property type="project" value="UniProtKB-UniRule"/>
</dbReference>
<dbReference type="InterPro" id="IPR012381">
    <property type="entry name" value="EutP_PduV"/>
</dbReference>
<sequence length="164" mass="18707">MFYEIVKYMLDNNKDKIIVLGPSGAGKSTFISALLGERKNVKKTQMIEFKGRFIDIPGEYIEIRRFNYIVINTALEACLIFVVQDSTSDRPSVPPGFCNIFNIPIYGIINKIDLESSNIERSKKFLIDAGIDEKNIFLVSAKTKEGMYCIEKLIKNHKLLKSFI</sequence>
<organism evidence="2 3">
    <name type="scientific">Thermovenabulum gondwanense</name>
    <dbReference type="NCBI Taxonomy" id="520767"/>
    <lineage>
        <taxon>Bacteria</taxon>
        <taxon>Bacillati</taxon>
        <taxon>Bacillota</taxon>
        <taxon>Clostridia</taxon>
        <taxon>Thermosediminibacterales</taxon>
        <taxon>Thermosediminibacteraceae</taxon>
        <taxon>Thermovenabulum</taxon>
    </lineage>
</organism>
<dbReference type="PIRSF" id="PIRSF036409">
    <property type="entry name" value="EutP_PduV"/>
    <property type="match status" value="1"/>
</dbReference>
<dbReference type="Pfam" id="PF10662">
    <property type="entry name" value="PduV-EutP"/>
    <property type="match status" value="1"/>
</dbReference>
<dbReference type="AlphaFoldDB" id="A0A162M5V0"/>
<proteinExistence type="inferred from homology"/>
<evidence type="ECO:0000256" key="1">
    <source>
        <dbReference type="PIRNR" id="PIRNR036409"/>
    </source>
</evidence>
<dbReference type="PANTHER" id="PTHR40453">
    <property type="entry name" value="PROTEIN YOEF"/>
    <property type="match status" value="1"/>
</dbReference>
<gene>
    <name evidence="2" type="primary">pduV</name>
    <name evidence="2" type="ORF">ATZ99_21700</name>
</gene>
<comment type="similarity">
    <text evidence="1">Belongs to the EutP/PduV family.</text>
</comment>
<dbReference type="InterPro" id="IPR027417">
    <property type="entry name" value="P-loop_NTPase"/>
</dbReference>
<reference evidence="2 3" key="1">
    <citation type="submission" date="2015-12" db="EMBL/GenBank/DDBJ databases">
        <title>Draft genome of Thermovenabulum gondwanense isolated from a red thermophilic microbial mat colonisisng an outflow channel of a bore well.</title>
        <authorList>
            <person name="Patel B.K."/>
        </authorList>
    </citation>
    <scope>NUCLEOTIDE SEQUENCE [LARGE SCALE GENOMIC DNA]</scope>
    <source>
        <strain evidence="2 3">R270</strain>
    </source>
</reference>
<dbReference type="PANTHER" id="PTHR40453:SF1">
    <property type="entry name" value="PROTEIN YOEF"/>
    <property type="match status" value="1"/>
</dbReference>
<dbReference type="STRING" id="520767.ATZ99_21700"/>
<accession>A0A162M5V0</accession>
<keyword evidence="1" id="KW-0547">Nucleotide-binding</keyword>
<dbReference type="CDD" id="cd00882">
    <property type="entry name" value="Ras_like_GTPase"/>
    <property type="match status" value="1"/>
</dbReference>
<dbReference type="EMBL" id="LOHZ01000044">
    <property type="protein sequence ID" value="KYO64139.1"/>
    <property type="molecule type" value="Genomic_DNA"/>
</dbReference>
<dbReference type="Proteomes" id="UP000075737">
    <property type="component" value="Unassembled WGS sequence"/>
</dbReference>
<evidence type="ECO:0000313" key="2">
    <source>
        <dbReference type="EMBL" id="KYO64139.1"/>
    </source>
</evidence>
<dbReference type="RefSeq" id="WP_222927117.1">
    <property type="nucleotide sequence ID" value="NZ_LOHZ01000044.1"/>
</dbReference>
<protein>
    <submittedName>
        <fullName evidence="2">Propanediol utilization protein PduV</fullName>
    </submittedName>
</protein>